<comment type="caution">
    <text evidence="1">The sequence shown here is derived from an EMBL/GenBank/DDBJ whole genome shotgun (WGS) entry which is preliminary data.</text>
</comment>
<evidence type="ECO:0000313" key="2">
    <source>
        <dbReference type="Proteomes" id="UP001056120"/>
    </source>
</evidence>
<dbReference type="Proteomes" id="UP001056120">
    <property type="component" value="Linkage Group LG27"/>
</dbReference>
<gene>
    <name evidence="1" type="ORF">L1987_79578</name>
</gene>
<name>A0ACB8YKR4_9ASTR</name>
<proteinExistence type="predicted"/>
<accession>A0ACB8YKR4</accession>
<sequence length="609" mass="69449">MGSGGEVGSNIVLKGLIGMGRDRFHWRPWRYDADQHLSGRFVRLHLSISVSLGLAVSPSRRLDWFNDNRLIISVILNISKCCSRMLCMIGEFRAQSFWVMSDLGMRGRLASWWLTYYMITGVVKSAQENSGLSDGYLGSLGTNADIWKLMELDLAHVKVWVAKKCLHQFFVADWKTHLMRPIFFCDRSSKSCRVHLYRLIIFVLYIGSNRDYPRVIVRLQFRPFLFLWGVDSTLRVGYNKRAIQEVHWCKRSEACMQCSTKGNREGNGTKTMASGWEDSSRKKQVATKGKQDKEQVHKPKWYSYSTSQQFEKLVTQENGNEGFTTVTRKRRRLKIKVQGKQLVQNRQNSVTKRIGQKGEIANQGPPPSTSSDPLIQRKMNDLHKNFIASSNHNRRDSADGTNNHNPTHPDKGKKTHHTSIRPPHIPSSTTHYIPKHPNPSNPPSNKPNPPRKNQSSPKPSAAIAASRMVSTANRFTVLDSVMTDCTTGPHCNPSEDQTKFYEFSKDTIENDMTTDVDIPDFDITNAQKKAIASRLEKFGAVKAVDQEDWSQGEWEYFHHLRNSMQIDPNTSVEDVDSDSNGTARFFKYQLEKDRMGEQEMQSPTSPLTV</sequence>
<evidence type="ECO:0000313" key="1">
    <source>
        <dbReference type="EMBL" id="KAI3685909.1"/>
    </source>
</evidence>
<dbReference type="EMBL" id="CM042044">
    <property type="protein sequence ID" value="KAI3685909.1"/>
    <property type="molecule type" value="Genomic_DNA"/>
</dbReference>
<protein>
    <submittedName>
        <fullName evidence="1">Uncharacterized protein</fullName>
    </submittedName>
</protein>
<reference evidence="2" key="1">
    <citation type="journal article" date="2022" name="Mol. Ecol. Resour.">
        <title>The genomes of chicory, endive, great burdock and yacon provide insights into Asteraceae palaeo-polyploidization history and plant inulin production.</title>
        <authorList>
            <person name="Fan W."/>
            <person name="Wang S."/>
            <person name="Wang H."/>
            <person name="Wang A."/>
            <person name="Jiang F."/>
            <person name="Liu H."/>
            <person name="Zhao H."/>
            <person name="Xu D."/>
            <person name="Zhang Y."/>
        </authorList>
    </citation>
    <scope>NUCLEOTIDE SEQUENCE [LARGE SCALE GENOMIC DNA]</scope>
    <source>
        <strain evidence="2">cv. Yunnan</strain>
    </source>
</reference>
<organism evidence="1 2">
    <name type="scientific">Smallanthus sonchifolius</name>
    <dbReference type="NCBI Taxonomy" id="185202"/>
    <lineage>
        <taxon>Eukaryota</taxon>
        <taxon>Viridiplantae</taxon>
        <taxon>Streptophyta</taxon>
        <taxon>Embryophyta</taxon>
        <taxon>Tracheophyta</taxon>
        <taxon>Spermatophyta</taxon>
        <taxon>Magnoliopsida</taxon>
        <taxon>eudicotyledons</taxon>
        <taxon>Gunneridae</taxon>
        <taxon>Pentapetalae</taxon>
        <taxon>asterids</taxon>
        <taxon>campanulids</taxon>
        <taxon>Asterales</taxon>
        <taxon>Asteraceae</taxon>
        <taxon>Asteroideae</taxon>
        <taxon>Heliantheae alliance</taxon>
        <taxon>Millerieae</taxon>
        <taxon>Smallanthus</taxon>
    </lineage>
</organism>
<keyword evidence="2" id="KW-1185">Reference proteome</keyword>
<reference evidence="1 2" key="2">
    <citation type="journal article" date="2022" name="Mol. Ecol. Resour.">
        <title>The genomes of chicory, endive, great burdock and yacon provide insights into Asteraceae paleo-polyploidization history and plant inulin production.</title>
        <authorList>
            <person name="Fan W."/>
            <person name="Wang S."/>
            <person name="Wang H."/>
            <person name="Wang A."/>
            <person name="Jiang F."/>
            <person name="Liu H."/>
            <person name="Zhao H."/>
            <person name="Xu D."/>
            <person name="Zhang Y."/>
        </authorList>
    </citation>
    <scope>NUCLEOTIDE SEQUENCE [LARGE SCALE GENOMIC DNA]</scope>
    <source>
        <strain evidence="2">cv. Yunnan</strain>
        <tissue evidence="1">Leaves</tissue>
    </source>
</reference>